<dbReference type="AlphaFoldDB" id="A0A8A1MAA2"/>
<dbReference type="Proteomes" id="UP000663671">
    <property type="component" value="Chromosome 1"/>
</dbReference>
<accession>A0A8A1MAA2</accession>
<name>A0A8A1MAA2_AJECA</name>
<sequence>MDPFLGHEQNVATATSLEIVASWCRCHPIALEPKGAFQKGTSVEILFRAIGCFVAALAMSDHDFGSQATVSRSKIVALTGFDSLSIRITGLKQAHNVSWNRSSLGTALVVEQPLWWNSSSRGTALVLEPL</sequence>
<organism evidence="1 2">
    <name type="scientific">Ajellomyces capsulatus</name>
    <name type="common">Darling's disease fungus</name>
    <name type="synonym">Histoplasma capsulatum</name>
    <dbReference type="NCBI Taxonomy" id="5037"/>
    <lineage>
        <taxon>Eukaryota</taxon>
        <taxon>Fungi</taxon>
        <taxon>Dikarya</taxon>
        <taxon>Ascomycota</taxon>
        <taxon>Pezizomycotina</taxon>
        <taxon>Eurotiomycetes</taxon>
        <taxon>Eurotiomycetidae</taxon>
        <taxon>Onygenales</taxon>
        <taxon>Ajellomycetaceae</taxon>
        <taxon>Histoplasma</taxon>
    </lineage>
</organism>
<dbReference type="VEuPathDB" id="FungiDB:I7I51_00504"/>
<proteinExistence type="predicted"/>
<reference evidence="1" key="1">
    <citation type="submission" date="2021-01" db="EMBL/GenBank/DDBJ databases">
        <title>Chromosome-level genome assembly of a human fungal pathogen reveals clustering of transcriptionally co-regulated genes.</title>
        <authorList>
            <person name="Voorhies M."/>
            <person name="Cohen S."/>
            <person name="Shea T.P."/>
            <person name="Petrus S."/>
            <person name="Munoz J.F."/>
            <person name="Poplawski S."/>
            <person name="Goldman W.E."/>
            <person name="Michael T."/>
            <person name="Cuomo C.A."/>
            <person name="Sil A."/>
            <person name="Beyhan S."/>
        </authorList>
    </citation>
    <scope>NUCLEOTIDE SEQUENCE</scope>
    <source>
        <strain evidence="1">WU24</strain>
    </source>
</reference>
<gene>
    <name evidence="1" type="ORF">I7I51_00504</name>
</gene>
<evidence type="ECO:0000313" key="1">
    <source>
        <dbReference type="EMBL" id="QSS63446.1"/>
    </source>
</evidence>
<evidence type="ECO:0000313" key="2">
    <source>
        <dbReference type="Proteomes" id="UP000663671"/>
    </source>
</evidence>
<protein>
    <submittedName>
        <fullName evidence="1">Uncharacterized protein</fullName>
    </submittedName>
</protein>
<dbReference type="EMBL" id="CP069114">
    <property type="protein sequence ID" value="QSS63446.1"/>
    <property type="molecule type" value="Genomic_DNA"/>
</dbReference>